<name>A0A3E0VNW7_9MICO</name>
<dbReference type="Gene3D" id="1.10.357.10">
    <property type="entry name" value="Tetracycline Repressor, domain 2"/>
    <property type="match status" value="1"/>
</dbReference>
<proteinExistence type="predicted"/>
<evidence type="ECO:0000313" key="6">
    <source>
        <dbReference type="EMBL" id="RFA11662.1"/>
    </source>
</evidence>
<evidence type="ECO:0000256" key="3">
    <source>
        <dbReference type="ARBA" id="ARBA00023163"/>
    </source>
</evidence>
<dbReference type="SUPFAM" id="SSF46689">
    <property type="entry name" value="Homeodomain-like"/>
    <property type="match status" value="1"/>
</dbReference>
<dbReference type="EMBL" id="NBXB01000092">
    <property type="protein sequence ID" value="RFA11662.1"/>
    <property type="molecule type" value="Genomic_DNA"/>
</dbReference>
<dbReference type="InterPro" id="IPR009057">
    <property type="entry name" value="Homeodomain-like_sf"/>
</dbReference>
<dbReference type="InterPro" id="IPR001647">
    <property type="entry name" value="HTH_TetR"/>
</dbReference>
<comment type="caution">
    <text evidence="6">The sequence shown here is derived from an EMBL/GenBank/DDBJ whole genome shotgun (WGS) entry which is preliminary data.</text>
</comment>
<gene>
    <name evidence="6" type="ORF">B7R22_18505</name>
</gene>
<dbReference type="PRINTS" id="PR00455">
    <property type="entry name" value="HTHTETR"/>
</dbReference>
<dbReference type="PANTHER" id="PTHR30055">
    <property type="entry name" value="HTH-TYPE TRANSCRIPTIONAL REGULATOR RUTR"/>
    <property type="match status" value="1"/>
</dbReference>
<dbReference type="Gene3D" id="1.10.10.60">
    <property type="entry name" value="Homeodomain-like"/>
    <property type="match status" value="1"/>
</dbReference>
<dbReference type="OrthoDB" id="3635456at2"/>
<keyword evidence="3" id="KW-0804">Transcription</keyword>
<dbReference type="Proteomes" id="UP000256541">
    <property type="component" value="Unassembled WGS sequence"/>
</dbReference>
<dbReference type="InterPro" id="IPR050109">
    <property type="entry name" value="HTH-type_TetR-like_transc_reg"/>
</dbReference>
<accession>A0A3E0VNW7</accession>
<dbReference type="PROSITE" id="PS50977">
    <property type="entry name" value="HTH_TETR_2"/>
    <property type="match status" value="1"/>
</dbReference>
<dbReference type="PANTHER" id="PTHR30055:SF234">
    <property type="entry name" value="HTH-TYPE TRANSCRIPTIONAL REGULATOR BETI"/>
    <property type="match status" value="1"/>
</dbReference>
<evidence type="ECO:0000259" key="5">
    <source>
        <dbReference type="PROSITE" id="PS50977"/>
    </source>
</evidence>
<evidence type="ECO:0000313" key="7">
    <source>
        <dbReference type="Proteomes" id="UP000256541"/>
    </source>
</evidence>
<feature type="domain" description="HTH tetR-type" evidence="5">
    <location>
        <begin position="17"/>
        <end position="77"/>
    </location>
</feature>
<keyword evidence="2 4" id="KW-0238">DNA-binding</keyword>
<dbReference type="GO" id="GO:0000976">
    <property type="term" value="F:transcription cis-regulatory region binding"/>
    <property type="evidence" value="ECO:0007669"/>
    <property type="project" value="TreeGrafter"/>
</dbReference>
<dbReference type="AlphaFoldDB" id="A0A3E0VNW7"/>
<evidence type="ECO:0000256" key="1">
    <source>
        <dbReference type="ARBA" id="ARBA00023015"/>
    </source>
</evidence>
<feature type="DNA-binding region" description="H-T-H motif" evidence="4">
    <location>
        <begin position="40"/>
        <end position="59"/>
    </location>
</feature>
<protein>
    <submittedName>
        <fullName evidence="6">TetR family transcriptional regulator</fullName>
    </submittedName>
</protein>
<dbReference type="GO" id="GO:0003700">
    <property type="term" value="F:DNA-binding transcription factor activity"/>
    <property type="evidence" value="ECO:0007669"/>
    <property type="project" value="TreeGrafter"/>
</dbReference>
<evidence type="ECO:0000256" key="4">
    <source>
        <dbReference type="PROSITE-ProRule" id="PRU00335"/>
    </source>
</evidence>
<dbReference type="Pfam" id="PF00440">
    <property type="entry name" value="TetR_N"/>
    <property type="match status" value="1"/>
</dbReference>
<reference evidence="6 7" key="1">
    <citation type="submission" date="2017-04" db="EMBL/GenBank/DDBJ databases">
        <title>Comparative genome analysis of Subtercola boreus.</title>
        <authorList>
            <person name="Cho Y.-J."/>
            <person name="Cho A."/>
            <person name="Kim O.-S."/>
            <person name="Lee J.-I."/>
        </authorList>
    </citation>
    <scope>NUCLEOTIDE SEQUENCE [LARGE SCALE GENOMIC DNA]</scope>
    <source>
        <strain evidence="6 7">P27479</strain>
    </source>
</reference>
<organism evidence="6 7">
    <name type="scientific">Subtercola boreus</name>
    <dbReference type="NCBI Taxonomy" id="120213"/>
    <lineage>
        <taxon>Bacteria</taxon>
        <taxon>Bacillati</taxon>
        <taxon>Actinomycetota</taxon>
        <taxon>Actinomycetes</taxon>
        <taxon>Micrococcales</taxon>
        <taxon>Microbacteriaceae</taxon>
        <taxon>Subtercola</taxon>
    </lineage>
</organism>
<dbReference type="RefSeq" id="WP_116413173.1">
    <property type="nucleotide sequence ID" value="NZ_NBXB01000092.1"/>
</dbReference>
<keyword evidence="1" id="KW-0805">Transcription regulation</keyword>
<evidence type="ECO:0000256" key="2">
    <source>
        <dbReference type="ARBA" id="ARBA00023125"/>
    </source>
</evidence>
<sequence>MTSTGPEVLGRRARKKAATRAAISDAALRLFLERGFDNVNVKDIADGADVAVTTLFQHFPSKEALVFDQDEDREKALTAAVLNRAAEQSVLDALLDYFQNSRAITLEPALKDFLDLVRSTPALRDYARRMWTRHEESLARAIAETTGMPTGSVKAAALARFSLDALNLASEYDNPQAALTETFILLRTGWTGSGPQARVG</sequence>